<dbReference type="PRINTS" id="PR00463">
    <property type="entry name" value="EP450I"/>
</dbReference>
<keyword evidence="7 9" id="KW-0408">Iron</keyword>
<evidence type="ECO:0000313" key="12">
    <source>
        <dbReference type="Proteomes" id="UP000663861"/>
    </source>
</evidence>
<evidence type="ECO:0000256" key="2">
    <source>
        <dbReference type="ARBA" id="ARBA00005179"/>
    </source>
</evidence>
<keyword evidence="6 10" id="KW-0560">Oxidoreductase</keyword>
<dbReference type="PANTHER" id="PTHR24305">
    <property type="entry name" value="CYTOCHROME P450"/>
    <property type="match status" value="1"/>
</dbReference>
<organism evidence="11 12">
    <name type="scientific">Rhizoctonia solani</name>
    <dbReference type="NCBI Taxonomy" id="456999"/>
    <lineage>
        <taxon>Eukaryota</taxon>
        <taxon>Fungi</taxon>
        <taxon>Dikarya</taxon>
        <taxon>Basidiomycota</taxon>
        <taxon>Agaricomycotina</taxon>
        <taxon>Agaricomycetes</taxon>
        <taxon>Cantharellales</taxon>
        <taxon>Ceratobasidiaceae</taxon>
        <taxon>Rhizoctonia</taxon>
    </lineage>
</organism>
<dbReference type="InterPro" id="IPR050121">
    <property type="entry name" value="Cytochrome_P450_monoxygenase"/>
</dbReference>
<evidence type="ECO:0000256" key="9">
    <source>
        <dbReference type="PIRSR" id="PIRSR602401-1"/>
    </source>
</evidence>
<dbReference type="InterPro" id="IPR017972">
    <property type="entry name" value="Cyt_P450_CS"/>
</dbReference>
<evidence type="ECO:0000256" key="4">
    <source>
        <dbReference type="ARBA" id="ARBA00022617"/>
    </source>
</evidence>
<dbReference type="PROSITE" id="PS00086">
    <property type="entry name" value="CYTOCHROME_P450"/>
    <property type="match status" value="1"/>
</dbReference>
<evidence type="ECO:0008006" key="13">
    <source>
        <dbReference type="Google" id="ProtNLM"/>
    </source>
</evidence>
<sequence>MDAAISCVRTVLALSGRAVCLAAYTVAGVACVALVWVGPSLFKYFVINYYKSYLQYLPGPKRRGAFVPDFDIICEATTCKEFNERLARKYGLNVRIQGFGYMDQRLITYDPVTINYICGDSFPSSLKRLITYDPVTINYILGSAADRFPKPVQMRRLVSKLTGGDMTQKGVNVAEGSYHRRLRKIIAPAFAPSTVRGHAPVFIRKANELCDHWRSVLSEPTAPSVPGVETDSKGNAILDINNWFGRLAFDIIGLAAFGYSFDSLRDDTNELFSAYMRLHNATRDGPSMRTNISLAWPGLERFLRDETSDAIDESAQIVQKTSKMVLKEMREVNPEGDGKSILGLLLRSNANAAPEDRLTDEELLAQIDTFMFAGADSTSIAITWALYELARNPEIQQALRAELRPLGLNEHTGEQDFASDSGIDVDVSAPDHAAQFTAIDGLPLLDRVVRECLRLRPPVQTTLRIAEEDDIIPFSLNSAPKMADGSLSRAVVTGLGADGVERTGIRVRKGDFIHLPYEPMNSIRDMWGEDGHEFNPDRWLNLPEAAKSNPGVIAGLATFSVGPHSCPASRFAMAEIKTILAHAVSSFTFEETHKILPRSMMVNRPFVDDEWSKGYRLPLRVRAI</sequence>
<reference evidence="11" key="1">
    <citation type="submission" date="2021-01" db="EMBL/GenBank/DDBJ databases">
        <authorList>
            <person name="Kaushik A."/>
        </authorList>
    </citation>
    <scope>NUCLEOTIDE SEQUENCE</scope>
    <source>
        <strain evidence="11">AG4-RS23</strain>
    </source>
</reference>
<dbReference type="SUPFAM" id="SSF48264">
    <property type="entry name" value="Cytochrome P450"/>
    <property type="match status" value="1"/>
</dbReference>
<keyword evidence="5 9" id="KW-0479">Metal-binding</keyword>
<dbReference type="GO" id="GO:0020037">
    <property type="term" value="F:heme binding"/>
    <property type="evidence" value="ECO:0007669"/>
    <property type="project" value="InterPro"/>
</dbReference>
<evidence type="ECO:0000313" key="11">
    <source>
        <dbReference type="EMBL" id="CAE6447037.1"/>
    </source>
</evidence>
<dbReference type="InterPro" id="IPR036396">
    <property type="entry name" value="Cyt_P450_sf"/>
</dbReference>
<keyword evidence="8 10" id="KW-0503">Monooxygenase</keyword>
<dbReference type="GO" id="GO:0004497">
    <property type="term" value="F:monooxygenase activity"/>
    <property type="evidence" value="ECO:0007669"/>
    <property type="project" value="UniProtKB-KW"/>
</dbReference>
<name>A0A8H3GF69_9AGAM</name>
<evidence type="ECO:0000256" key="7">
    <source>
        <dbReference type="ARBA" id="ARBA00023004"/>
    </source>
</evidence>
<keyword evidence="4 9" id="KW-0349">Heme</keyword>
<comment type="cofactor">
    <cofactor evidence="1 9">
        <name>heme</name>
        <dbReference type="ChEBI" id="CHEBI:30413"/>
    </cofactor>
</comment>
<dbReference type="EMBL" id="CAJMWY010000787">
    <property type="protein sequence ID" value="CAE6447037.1"/>
    <property type="molecule type" value="Genomic_DNA"/>
</dbReference>
<comment type="caution">
    <text evidence="11">The sequence shown here is derived from an EMBL/GenBank/DDBJ whole genome shotgun (WGS) entry which is preliminary data.</text>
</comment>
<dbReference type="PANTHER" id="PTHR24305:SF166">
    <property type="entry name" value="CYTOCHROME P450 12A4, MITOCHONDRIAL-RELATED"/>
    <property type="match status" value="1"/>
</dbReference>
<evidence type="ECO:0000256" key="3">
    <source>
        <dbReference type="ARBA" id="ARBA00010617"/>
    </source>
</evidence>
<gene>
    <name evidence="11" type="ORF">RDB_LOCUS49358</name>
</gene>
<evidence type="ECO:0000256" key="6">
    <source>
        <dbReference type="ARBA" id="ARBA00023002"/>
    </source>
</evidence>
<dbReference type="GO" id="GO:0005506">
    <property type="term" value="F:iron ion binding"/>
    <property type="evidence" value="ECO:0007669"/>
    <property type="project" value="InterPro"/>
</dbReference>
<dbReference type="GO" id="GO:0016705">
    <property type="term" value="F:oxidoreductase activity, acting on paired donors, with incorporation or reduction of molecular oxygen"/>
    <property type="evidence" value="ECO:0007669"/>
    <property type="project" value="InterPro"/>
</dbReference>
<comment type="pathway">
    <text evidence="2">Secondary metabolite biosynthesis.</text>
</comment>
<dbReference type="InterPro" id="IPR001128">
    <property type="entry name" value="Cyt_P450"/>
</dbReference>
<feature type="binding site" description="axial binding residue" evidence="9">
    <location>
        <position position="566"/>
    </location>
    <ligand>
        <name>heme</name>
        <dbReference type="ChEBI" id="CHEBI:30413"/>
    </ligand>
    <ligandPart>
        <name>Fe</name>
        <dbReference type="ChEBI" id="CHEBI:18248"/>
    </ligandPart>
</feature>
<evidence type="ECO:0000256" key="1">
    <source>
        <dbReference type="ARBA" id="ARBA00001971"/>
    </source>
</evidence>
<dbReference type="Proteomes" id="UP000663861">
    <property type="component" value="Unassembled WGS sequence"/>
</dbReference>
<dbReference type="InterPro" id="IPR002401">
    <property type="entry name" value="Cyt_P450_E_grp-I"/>
</dbReference>
<accession>A0A8H3GF69</accession>
<evidence type="ECO:0000256" key="8">
    <source>
        <dbReference type="ARBA" id="ARBA00023033"/>
    </source>
</evidence>
<dbReference type="AlphaFoldDB" id="A0A8H3GF69"/>
<protein>
    <recommendedName>
        <fullName evidence="13">Cytochrome P450</fullName>
    </recommendedName>
</protein>
<evidence type="ECO:0000256" key="10">
    <source>
        <dbReference type="RuleBase" id="RU000461"/>
    </source>
</evidence>
<comment type="similarity">
    <text evidence="3 10">Belongs to the cytochrome P450 family.</text>
</comment>
<evidence type="ECO:0000256" key="5">
    <source>
        <dbReference type="ARBA" id="ARBA00022723"/>
    </source>
</evidence>
<dbReference type="Pfam" id="PF00067">
    <property type="entry name" value="p450"/>
    <property type="match status" value="2"/>
</dbReference>
<dbReference type="Gene3D" id="1.10.630.10">
    <property type="entry name" value="Cytochrome P450"/>
    <property type="match status" value="1"/>
</dbReference>
<dbReference type="PRINTS" id="PR00385">
    <property type="entry name" value="P450"/>
</dbReference>
<proteinExistence type="inferred from homology"/>